<keyword evidence="2" id="KW-1185">Reference proteome</keyword>
<sequence>MQAHSYLMHLGFFDFIHIDEGRLIGEAKGSARYLPITHLARPPVDLDTEGITAWYDAILEVSRSLAAVVAGSGDDSEELRTYAYCMREIIRNVFEHAQVDECFISGQRWANGEVEIAIIDEGVGLTATLMPDSELPDDEQAIRMAVRPGVSRTGLLLKDEPNTYGNSGFGLFVLTELAANFGWFVFGSGSAQMTGQKHVRRVDSTSFQGTYFGLRLTVVPHSFSSVLDDIIQCGEKEAGISGVSRRASGMSRMS</sequence>
<dbReference type="InterPro" id="IPR036890">
    <property type="entry name" value="HATPase_C_sf"/>
</dbReference>
<dbReference type="OrthoDB" id="3194831at2"/>
<evidence type="ECO:0000313" key="1">
    <source>
        <dbReference type="EMBL" id="SFV07244.1"/>
    </source>
</evidence>
<dbReference type="Proteomes" id="UP000199391">
    <property type="component" value="Unassembled WGS sequence"/>
</dbReference>
<evidence type="ECO:0000313" key="2">
    <source>
        <dbReference type="Proteomes" id="UP000199391"/>
    </source>
</evidence>
<name>A0A1I7LCJ4_9BURK</name>
<accession>A0A1I7LCJ4</accession>
<evidence type="ECO:0008006" key="3">
    <source>
        <dbReference type="Google" id="ProtNLM"/>
    </source>
</evidence>
<dbReference type="RefSeq" id="WP_143133292.1">
    <property type="nucleotide sequence ID" value="NZ_FPBO01000026.1"/>
</dbReference>
<reference evidence="2" key="1">
    <citation type="submission" date="2016-10" db="EMBL/GenBank/DDBJ databases">
        <authorList>
            <person name="Varghese N."/>
            <person name="Submissions S."/>
        </authorList>
    </citation>
    <scope>NUCLEOTIDE SEQUENCE [LARGE SCALE GENOMIC DNA]</scope>
    <source>
        <strain evidence="2">CGMCC 1.11014</strain>
    </source>
</reference>
<protein>
    <recommendedName>
        <fullName evidence="3">Histidine kinase/HSP90-like ATPase domain-containing protein</fullName>
    </recommendedName>
</protein>
<proteinExistence type="predicted"/>
<dbReference type="STRING" id="1035707.SAMN05216552_102679"/>
<organism evidence="1 2">
    <name type="scientific">Pseudoduganella namucuonensis</name>
    <dbReference type="NCBI Taxonomy" id="1035707"/>
    <lineage>
        <taxon>Bacteria</taxon>
        <taxon>Pseudomonadati</taxon>
        <taxon>Pseudomonadota</taxon>
        <taxon>Betaproteobacteria</taxon>
        <taxon>Burkholderiales</taxon>
        <taxon>Oxalobacteraceae</taxon>
        <taxon>Telluria group</taxon>
        <taxon>Pseudoduganella</taxon>
    </lineage>
</organism>
<dbReference type="SUPFAM" id="SSF55874">
    <property type="entry name" value="ATPase domain of HSP90 chaperone/DNA topoisomerase II/histidine kinase"/>
    <property type="match status" value="1"/>
</dbReference>
<gene>
    <name evidence="1" type="ORF">SAMN05216552_102679</name>
</gene>
<dbReference type="Gene3D" id="3.30.565.10">
    <property type="entry name" value="Histidine kinase-like ATPase, C-terminal domain"/>
    <property type="match status" value="1"/>
</dbReference>
<dbReference type="AlphaFoldDB" id="A0A1I7LCJ4"/>
<dbReference type="EMBL" id="FPBO01000026">
    <property type="protein sequence ID" value="SFV07244.1"/>
    <property type="molecule type" value="Genomic_DNA"/>
</dbReference>